<evidence type="ECO:0000256" key="1">
    <source>
        <dbReference type="ARBA" id="ARBA00006110"/>
    </source>
</evidence>
<dbReference type="GO" id="GO:0000028">
    <property type="term" value="P:ribosomal small subunit assembly"/>
    <property type="evidence" value="ECO:0007669"/>
    <property type="project" value="TreeGrafter"/>
</dbReference>
<evidence type="ECO:0000256" key="3">
    <source>
        <dbReference type="SAM" id="MobiDB-lite"/>
    </source>
</evidence>
<dbReference type="InterPro" id="IPR035979">
    <property type="entry name" value="RBD_domain_sf"/>
</dbReference>
<feature type="compositionally biased region" description="Acidic residues" evidence="3">
    <location>
        <begin position="96"/>
        <end position="115"/>
    </location>
</feature>
<gene>
    <name evidence="6" type="ORF">M404DRAFT_15065</name>
</gene>
<dbReference type="InterPro" id="IPR040447">
    <property type="entry name" value="RRM_Rrp7"/>
</dbReference>
<dbReference type="STRING" id="870435.A0A0C3NZW9"/>
<protein>
    <recommendedName>
        <fullName evidence="8">RRM domain-containing protein</fullName>
    </recommendedName>
</protein>
<feature type="compositionally biased region" description="Pro residues" evidence="3">
    <location>
        <begin position="133"/>
        <end position="142"/>
    </location>
</feature>
<reference evidence="6 7" key="1">
    <citation type="submission" date="2014-04" db="EMBL/GenBank/DDBJ databases">
        <authorList>
            <consortium name="DOE Joint Genome Institute"/>
            <person name="Kuo A."/>
            <person name="Kohler A."/>
            <person name="Costa M.D."/>
            <person name="Nagy L.G."/>
            <person name="Floudas D."/>
            <person name="Copeland A."/>
            <person name="Barry K.W."/>
            <person name="Cichocki N."/>
            <person name="Veneault-Fourrey C."/>
            <person name="LaButti K."/>
            <person name="Lindquist E.A."/>
            <person name="Lipzen A."/>
            <person name="Lundell T."/>
            <person name="Morin E."/>
            <person name="Murat C."/>
            <person name="Sun H."/>
            <person name="Tunlid A."/>
            <person name="Henrissat B."/>
            <person name="Grigoriev I.V."/>
            <person name="Hibbett D.S."/>
            <person name="Martin F."/>
            <person name="Nordberg H.P."/>
            <person name="Cantor M.N."/>
            <person name="Hua S.X."/>
        </authorList>
    </citation>
    <scope>NUCLEOTIDE SEQUENCE [LARGE SCALE GENOMIC DNA]</scope>
    <source>
        <strain evidence="6 7">Marx 270</strain>
    </source>
</reference>
<dbReference type="Proteomes" id="UP000054217">
    <property type="component" value="Unassembled WGS sequence"/>
</dbReference>
<feature type="domain" description="Rrp7 RRM-like N-terminal" evidence="5">
    <location>
        <begin position="7"/>
        <end position="174"/>
    </location>
</feature>
<dbReference type="PANTHER" id="PTHR13191">
    <property type="entry name" value="RIBOSOMAL RNA PROCESSING PROTEIN 7-RELATED"/>
    <property type="match status" value="1"/>
</dbReference>
<dbReference type="SUPFAM" id="SSF54928">
    <property type="entry name" value="RNA-binding domain, RBD"/>
    <property type="match status" value="1"/>
</dbReference>
<accession>A0A0C3NZW9</accession>
<evidence type="ECO:0000259" key="4">
    <source>
        <dbReference type="Pfam" id="PF12923"/>
    </source>
</evidence>
<sequence length="323" mass="35889">MALPKIVSGFTVLPVAYPHSRHIIYAKAHASSSKSSKSTFPADRTLFLVNVPVDATERELSLFFRYAGTVERVIFDQNDLDDTELQGDASGSGSGSEDEDSDAPDSSMEVDTEENAETRPRKNRKDKKRDEPAPPTVVPLPTSPHRTLRKTGAVAHLVFLDSSSLSKALTPLPKARSWPSSEELRGLARYRALYDEQRPPLDIVKAHADTAMELYEFELAKSRRQSAYRKGEAIVDEDGFTLVTRGGAYGKTLGGGVGVANKQFQATGKTGSKKKKESKEKASFYAFQKAEKQRKAIMDLKKNFEADKARIEKLKQSRRFKPY</sequence>
<dbReference type="EMBL" id="KN831963">
    <property type="protein sequence ID" value="KIO06390.1"/>
    <property type="molecule type" value="Genomic_DNA"/>
</dbReference>
<dbReference type="GO" id="GO:0032545">
    <property type="term" value="C:CURI complex"/>
    <property type="evidence" value="ECO:0007669"/>
    <property type="project" value="TreeGrafter"/>
</dbReference>
<evidence type="ECO:0000256" key="2">
    <source>
        <dbReference type="SAM" id="Coils"/>
    </source>
</evidence>
<feature type="domain" description="Ribosomal RNA-processing protein 7 C-terminal" evidence="4">
    <location>
        <begin position="196"/>
        <end position="323"/>
    </location>
</feature>
<dbReference type="GO" id="GO:0006364">
    <property type="term" value="P:rRNA processing"/>
    <property type="evidence" value="ECO:0007669"/>
    <property type="project" value="TreeGrafter"/>
</dbReference>
<evidence type="ECO:0008006" key="8">
    <source>
        <dbReference type="Google" id="ProtNLM"/>
    </source>
</evidence>
<dbReference type="InterPro" id="IPR040446">
    <property type="entry name" value="RRP7"/>
</dbReference>
<dbReference type="Pfam" id="PF12923">
    <property type="entry name" value="RRP7"/>
    <property type="match status" value="1"/>
</dbReference>
<dbReference type="InParanoid" id="A0A0C3NZW9"/>
<dbReference type="AlphaFoldDB" id="A0A0C3NZW9"/>
<reference evidence="7" key="2">
    <citation type="submission" date="2015-01" db="EMBL/GenBank/DDBJ databases">
        <title>Evolutionary Origins and Diversification of the Mycorrhizal Mutualists.</title>
        <authorList>
            <consortium name="DOE Joint Genome Institute"/>
            <consortium name="Mycorrhizal Genomics Consortium"/>
            <person name="Kohler A."/>
            <person name="Kuo A."/>
            <person name="Nagy L.G."/>
            <person name="Floudas D."/>
            <person name="Copeland A."/>
            <person name="Barry K.W."/>
            <person name="Cichocki N."/>
            <person name="Veneault-Fourrey C."/>
            <person name="LaButti K."/>
            <person name="Lindquist E.A."/>
            <person name="Lipzen A."/>
            <person name="Lundell T."/>
            <person name="Morin E."/>
            <person name="Murat C."/>
            <person name="Riley R."/>
            <person name="Ohm R."/>
            <person name="Sun H."/>
            <person name="Tunlid A."/>
            <person name="Henrissat B."/>
            <person name="Grigoriev I.V."/>
            <person name="Hibbett D.S."/>
            <person name="Martin F."/>
        </authorList>
    </citation>
    <scope>NUCLEOTIDE SEQUENCE [LARGE SCALE GENOMIC DNA]</scope>
    <source>
        <strain evidence="7">Marx 270</strain>
    </source>
</reference>
<proteinExistence type="inferred from homology"/>
<feature type="coiled-coil region" evidence="2">
    <location>
        <begin position="287"/>
        <end position="317"/>
    </location>
</feature>
<dbReference type="Gene3D" id="6.10.250.1770">
    <property type="match status" value="1"/>
</dbReference>
<dbReference type="HOGENOM" id="CLU_036234_0_0_1"/>
<evidence type="ECO:0000313" key="6">
    <source>
        <dbReference type="EMBL" id="KIO06390.1"/>
    </source>
</evidence>
<evidence type="ECO:0000259" key="5">
    <source>
        <dbReference type="Pfam" id="PF17799"/>
    </source>
</evidence>
<dbReference type="OrthoDB" id="5390at2759"/>
<organism evidence="6 7">
    <name type="scientific">Pisolithus tinctorius Marx 270</name>
    <dbReference type="NCBI Taxonomy" id="870435"/>
    <lineage>
        <taxon>Eukaryota</taxon>
        <taxon>Fungi</taxon>
        <taxon>Dikarya</taxon>
        <taxon>Basidiomycota</taxon>
        <taxon>Agaricomycotina</taxon>
        <taxon>Agaricomycetes</taxon>
        <taxon>Agaricomycetidae</taxon>
        <taxon>Boletales</taxon>
        <taxon>Sclerodermatineae</taxon>
        <taxon>Pisolithaceae</taxon>
        <taxon>Pisolithus</taxon>
    </lineage>
</organism>
<dbReference type="InterPro" id="IPR024326">
    <property type="entry name" value="RRP7_C"/>
</dbReference>
<dbReference type="GO" id="GO:0003676">
    <property type="term" value="F:nucleic acid binding"/>
    <property type="evidence" value="ECO:0007669"/>
    <property type="project" value="InterPro"/>
</dbReference>
<evidence type="ECO:0000313" key="7">
    <source>
        <dbReference type="Proteomes" id="UP000054217"/>
    </source>
</evidence>
<dbReference type="Pfam" id="PF17799">
    <property type="entry name" value="RRM_Rrp7"/>
    <property type="match status" value="1"/>
</dbReference>
<comment type="similarity">
    <text evidence="1">Belongs to the RRP7 family.</text>
</comment>
<keyword evidence="7" id="KW-1185">Reference proteome</keyword>
<dbReference type="GO" id="GO:0034456">
    <property type="term" value="C:UTP-C complex"/>
    <property type="evidence" value="ECO:0007669"/>
    <property type="project" value="TreeGrafter"/>
</dbReference>
<keyword evidence="2" id="KW-0175">Coiled coil</keyword>
<dbReference type="PANTHER" id="PTHR13191:SF0">
    <property type="entry name" value="RIBOSOMAL RNA-PROCESSING PROTEIN 7 HOMOLOG A-RELATED"/>
    <property type="match status" value="1"/>
</dbReference>
<feature type="region of interest" description="Disordered" evidence="3">
    <location>
        <begin position="79"/>
        <end position="147"/>
    </location>
</feature>
<name>A0A0C3NZW9_PISTI</name>